<comment type="caution">
    <text evidence="3">The sequence shown here is derived from an EMBL/GenBank/DDBJ whole genome shotgun (WGS) entry which is preliminary data.</text>
</comment>
<gene>
    <name evidence="3" type="ORF">QFZ26_001548</name>
</gene>
<keyword evidence="3" id="KW-0378">Hydrolase</keyword>
<accession>A0ABU0R7F9</accession>
<dbReference type="GO" id="GO:0004559">
    <property type="term" value="F:alpha-mannosidase activity"/>
    <property type="evidence" value="ECO:0007669"/>
    <property type="project" value="UniProtKB-EC"/>
</dbReference>
<evidence type="ECO:0000259" key="2">
    <source>
        <dbReference type="Pfam" id="PF01074"/>
    </source>
</evidence>
<evidence type="ECO:0000313" key="4">
    <source>
        <dbReference type="Proteomes" id="UP001239083"/>
    </source>
</evidence>
<dbReference type="Gene3D" id="3.20.110.10">
    <property type="entry name" value="Glycoside hydrolase 38, N terminal domain"/>
    <property type="match status" value="1"/>
</dbReference>
<dbReference type="SUPFAM" id="SSF88713">
    <property type="entry name" value="Glycoside hydrolase/deacetylase"/>
    <property type="match status" value="1"/>
</dbReference>
<dbReference type="CDD" id="cd10791">
    <property type="entry name" value="GH38N_AMII_like_1"/>
    <property type="match status" value="1"/>
</dbReference>
<dbReference type="InterPro" id="IPR027291">
    <property type="entry name" value="Glyco_hydro_38_N_sf"/>
</dbReference>
<dbReference type="Pfam" id="PF01074">
    <property type="entry name" value="Glyco_hydro_38N"/>
    <property type="match status" value="1"/>
</dbReference>
<reference evidence="3 4" key="1">
    <citation type="submission" date="2023-07" db="EMBL/GenBank/DDBJ databases">
        <title>Comparative genomics of wheat-associated soil bacteria to identify genetic determinants of phenazine resistance.</title>
        <authorList>
            <person name="Mouncey N."/>
        </authorList>
    </citation>
    <scope>NUCLEOTIDE SEQUENCE [LARGE SCALE GENOMIC DNA]</scope>
    <source>
        <strain evidence="3 4">V3I3</strain>
    </source>
</reference>
<keyword evidence="4" id="KW-1185">Reference proteome</keyword>
<dbReference type="InterPro" id="IPR000602">
    <property type="entry name" value="Glyco_hydro_38_N"/>
</dbReference>
<evidence type="ECO:0000313" key="3">
    <source>
        <dbReference type="EMBL" id="MDQ0893993.1"/>
    </source>
</evidence>
<dbReference type="Proteomes" id="UP001239083">
    <property type="component" value="Unassembled WGS sequence"/>
</dbReference>
<dbReference type="InterPro" id="IPR011330">
    <property type="entry name" value="Glyco_hydro/deAcase_b/a-brl"/>
</dbReference>
<dbReference type="EC" id="3.2.1.24" evidence="3"/>
<feature type="domain" description="Glycoside hydrolase family 38 N-terminal" evidence="2">
    <location>
        <begin position="12"/>
        <end position="276"/>
    </location>
</feature>
<dbReference type="EMBL" id="JAUSYY010000001">
    <property type="protein sequence ID" value="MDQ0893993.1"/>
    <property type="molecule type" value="Genomic_DNA"/>
</dbReference>
<proteinExistence type="predicted"/>
<protein>
    <submittedName>
        <fullName evidence="3">Alpha-mannosidase</fullName>
        <ecNumber evidence="3">3.2.1.24</ecNumber>
    </submittedName>
</protein>
<organism evidence="3 4">
    <name type="scientific">Agromyces ramosus</name>
    <dbReference type="NCBI Taxonomy" id="33879"/>
    <lineage>
        <taxon>Bacteria</taxon>
        <taxon>Bacillati</taxon>
        <taxon>Actinomycetota</taxon>
        <taxon>Actinomycetes</taxon>
        <taxon>Micrococcales</taxon>
        <taxon>Microbacteriaceae</taxon>
        <taxon>Agromyces</taxon>
    </lineage>
</organism>
<sequence>MDSTPSLTIDEILVLQHSHLDVGYTHSQPIVWELQKEFITQALDWLERTGDLPDDSRPKWTCEATEPVYRWLKEATPADARRFRRLFAAGRIGIGALRWHAGGLADRAGLRRLLDGKDELEQFLGGPVQVACQHDVNGVSWPMSDLLLEAGVDLLVMGVNPYLGRPLDSRPGMFLWETPSGQQLRVFNGHHYTMFDQNFYSWEDSVDRMAEGWAELSSHLTRRGYGLDFVYLTSTASPVMWDNAPPNPYLPNLIQRWNEAGVGPRIRYATFDDLRERALAVPSGKLPVVRGDWTEYWSHGYASTPIATAVNQRAKPMLAAAERLTAGAEHPVLQRARDSIDLYDEHTWGHWDTSPSHPQAQTGEILKAAMAHEGHEFASFALMDGLERLAGNPVADRGVKGVLLANPGPDTVTIRPQLPAAWFPEPGEPLERTYRPSRMFFNRRPWGHEYPGHDAKCFGPIRLEPYSWRSISLDDLPPADDGGRTVTHEVLSRAGTRWEANGVASTGDLRRTGRIESPWHVLEYDPATGRILSLIDRFQQRELLDLASGFDLFSFVRERPDSLVDGTRFAYYDRDMMREKFDESCWKPWAVIRERATRVTACAVTESAEGITFERRLDAPGLLSLVQRFTFHADEPVIGVQIEMELAPEESPQGFYFALPLAMKAGWRAAFDTAGQLVELDADQIPGACRNWATTESLAAMWDDDGMVALLTPDAPMVQFGDFHFGPPLDSIPRPENPLMLAWPVNNYWDTNYAKLQPGRISLAYGLVTAPTADLEAVQRQARALRQPPLVWPITTGGRPDGSGALPAPAADVPA</sequence>
<evidence type="ECO:0000256" key="1">
    <source>
        <dbReference type="SAM" id="MobiDB-lite"/>
    </source>
</evidence>
<name>A0ABU0R7F9_9MICO</name>
<keyword evidence="3" id="KW-0326">Glycosidase</keyword>
<feature type="region of interest" description="Disordered" evidence="1">
    <location>
        <begin position="796"/>
        <end position="815"/>
    </location>
</feature>
<dbReference type="RefSeq" id="WP_307040887.1">
    <property type="nucleotide sequence ID" value="NZ_JAUSYY010000001.1"/>
</dbReference>